<dbReference type="InterPro" id="IPR015797">
    <property type="entry name" value="NUDIX_hydrolase-like_dom_sf"/>
</dbReference>
<dbReference type="GO" id="GO:0016787">
    <property type="term" value="F:hydrolase activity"/>
    <property type="evidence" value="ECO:0007669"/>
    <property type="project" value="UniProtKB-KW"/>
</dbReference>
<evidence type="ECO:0000313" key="4">
    <source>
        <dbReference type="EMBL" id="GGB45031.1"/>
    </source>
</evidence>
<dbReference type="GO" id="GO:0006753">
    <property type="term" value="P:nucleoside phosphate metabolic process"/>
    <property type="evidence" value="ECO:0007669"/>
    <property type="project" value="TreeGrafter"/>
</dbReference>
<evidence type="ECO:0000313" key="5">
    <source>
        <dbReference type="Proteomes" id="UP000621454"/>
    </source>
</evidence>
<dbReference type="Proteomes" id="UP000621454">
    <property type="component" value="Unassembled WGS sequence"/>
</dbReference>
<dbReference type="SUPFAM" id="SSF55811">
    <property type="entry name" value="Nudix"/>
    <property type="match status" value="1"/>
</dbReference>
<keyword evidence="1" id="KW-0378">Hydrolase</keyword>
<dbReference type="PANTHER" id="PTHR11839:SF31">
    <property type="entry name" value="ADP-RIBOSE PYROPHOSPHATASE"/>
    <property type="match status" value="1"/>
</dbReference>
<dbReference type="PROSITE" id="PS51462">
    <property type="entry name" value="NUDIX"/>
    <property type="match status" value="1"/>
</dbReference>
<reference evidence="4" key="2">
    <citation type="submission" date="2020-09" db="EMBL/GenBank/DDBJ databases">
        <authorList>
            <person name="Sun Q."/>
            <person name="Zhou Y."/>
        </authorList>
    </citation>
    <scope>NUCLEOTIDE SEQUENCE</scope>
    <source>
        <strain evidence="4">CGMCC 1.12827</strain>
    </source>
</reference>
<feature type="region of interest" description="Disordered" evidence="2">
    <location>
        <begin position="195"/>
        <end position="217"/>
    </location>
</feature>
<dbReference type="AlphaFoldDB" id="A0A916THY7"/>
<evidence type="ECO:0000256" key="2">
    <source>
        <dbReference type="SAM" id="MobiDB-lite"/>
    </source>
</evidence>
<proteinExistence type="predicted"/>
<dbReference type="EMBL" id="BMGC01000041">
    <property type="protein sequence ID" value="GGB45031.1"/>
    <property type="molecule type" value="Genomic_DNA"/>
</dbReference>
<keyword evidence="5" id="KW-1185">Reference proteome</keyword>
<accession>A0A916THY7</accession>
<evidence type="ECO:0000259" key="3">
    <source>
        <dbReference type="PROSITE" id="PS51462"/>
    </source>
</evidence>
<dbReference type="Pfam" id="PF00293">
    <property type="entry name" value="NUDIX"/>
    <property type="match status" value="1"/>
</dbReference>
<name>A0A916THY7_9ACTN</name>
<protein>
    <submittedName>
        <fullName evidence="4">Hypothetical MutT/nudix family protein</fullName>
    </submittedName>
</protein>
<gene>
    <name evidence="4" type="ORF">GCM10011489_35590</name>
</gene>
<reference evidence="4" key="1">
    <citation type="journal article" date="2014" name="Int. J. Syst. Evol. Microbiol.">
        <title>Complete genome sequence of Corynebacterium casei LMG S-19264T (=DSM 44701T), isolated from a smear-ripened cheese.</title>
        <authorList>
            <consortium name="US DOE Joint Genome Institute (JGI-PGF)"/>
            <person name="Walter F."/>
            <person name="Albersmeier A."/>
            <person name="Kalinowski J."/>
            <person name="Ruckert C."/>
        </authorList>
    </citation>
    <scope>NUCLEOTIDE SEQUENCE</scope>
    <source>
        <strain evidence="4">CGMCC 1.12827</strain>
    </source>
</reference>
<dbReference type="Gene3D" id="3.90.79.10">
    <property type="entry name" value="Nucleoside Triphosphate Pyrophosphohydrolase"/>
    <property type="match status" value="1"/>
</dbReference>
<dbReference type="InterPro" id="IPR000086">
    <property type="entry name" value="NUDIX_hydrolase_dom"/>
</dbReference>
<dbReference type="PANTHER" id="PTHR11839">
    <property type="entry name" value="UDP/ADP-SUGAR PYROPHOSPHATASE"/>
    <property type="match status" value="1"/>
</dbReference>
<feature type="compositionally biased region" description="Basic and acidic residues" evidence="2">
    <location>
        <begin position="202"/>
        <end position="217"/>
    </location>
</feature>
<organism evidence="4 5">
    <name type="scientific">Gordonia jinhuaensis</name>
    <dbReference type="NCBI Taxonomy" id="1517702"/>
    <lineage>
        <taxon>Bacteria</taxon>
        <taxon>Bacillati</taxon>
        <taxon>Actinomycetota</taxon>
        <taxon>Actinomycetes</taxon>
        <taxon>Mycobacteriales</taxon>
        <taxon>Gordoniaceae</taxon>
        <taxon>Gordonia</taxon>
    </lineage>
</organism>
<dbReference type="GO" id="GO:0005829">
    <property type="term" value="C:cytosol"/>
    <property type="evidence" value="ECO:0007669"/>
    <property type="project" value="TreeGrafter"/>
</dbReference>
<comment type="caution">
    <text evidence="4">The sequence shown here is derived from an EMBL/GenBank/DDBJ whole genome shotgun (WGS) entry which is preliminary data.</text>
</comment>
<dbReference type="CDD" id="cd24158">
    <property type="entry name" value="NUDIX_ADPRase_Rv1700"/>
    <property type="match status" value="1"/>
</dbReference>
<sequence length="217" mass="23344">MTESEASGPAGSHDFEIADSTEIYTGAIMALRVDDVTMPGGTTARREVVEHFGAVAIAAVDESGRIALVSQYRHPLGRRLLEMPAGLLDGGPEESPIDAAARELVEEMGLHADTWQVLVDVAASPGFTDEVVRVFLATGLHEVDRPQAHDEEADMTLLWMSLDDAVAAVFSGEIVNASSVAGILAVRVARAEGTQLRTPEAPWRDRPEAFDRRRGRS</sequence>
<feature type="domain" description="Nudix hydrolase" evidence="3">
    <location>
        <begin position="50"/>
        <end position="182"/>
    </location>
</feature>
<dbReference type="GO" id="GO:0019693">
    <property type="term" value="P:ribose phosphate metabolic process"/>
    <property type="evidence" value="ECO:0007669"/>
    <property type="project" value="TreeGrafter"/>
</dbReference>
<evidence type="ECO:0000256" key="1">
    <source>
        <dbReference type="ARBA" id="ARBA00022801"/>
    </source>
</evidence>